<dbReference type="EMBL" id="ML119052">
    <property type="protein sequence ID" value="ROT41479.1"/>
    <property type="molecule type" value="Genomic_DNA"/>
</dbReference>
<keyword evidence="3" id="KW-1185">Reference proteome</keyword>
<gene>
    <name evidence="2" type="ORF">SODALDRAFT_120512</name>
</gene>
<organism evidence="2 3">
    <name type="scientific">Sodiomyces alkalinus (strain CBS 110278 / VKM F-3762 / F11)</name>
    <name type="common">Alkaliphilic filamentous fungus</name>
    <dbReference type="NCBI Taxonomy" id="1314773"/>
    <lineage>
        <taxon>Eukaryota</taxon>
        <taxon>Fungi</taxon>
        <taxon>Dikarya</taxon>
        <taxon>Ascomycota</taxon>
        <taxon>Pezizomycotina</taxon>
        <taxon>Sordariomycetes</taxon>
        <taxon>Hypocreomycetidae</taxon>
        <taxon>Glomerellales</taxon>
        <taxon>Plectosphaerellaceae</taxon>
        <taxon>Sodiomyces</taxon>
    </lineage>
</organism>
<evidence type="ECO:0000313" key="3">
    <source>
        <dbReference type="Proteomes" id="UP000272025"/>
    </source>
</evidence>
<evidence type="ECO:0008006" key="4">
    <source>
        <dbReference type="Google" id="ProtNLM"/>
    </source>
</evidence>
<evidence type="ECO:0000313" key="2">
    <source>
        <dbReference type="EMBL" id="ROT41479.1"/>
    </source>
</evidence>
<keyword evidence="1" id="KW-0732">Signal</keyword>
<sequence>MIQVKNMLVSTCLLFFSSSQYPPSFFPPSHHDWLFLHSLLTPHSAMSSWPQGVDGGVNRLCFRSRSWAYH</sequence>
<name>A0A3N2Q3Z9_SODAK</name>
<protein>
    <recommendedName>
        <fullName evidence="4">Secreted protein</fullName>
    </recommendedName>
</protein>
<dbReference type="GeneID" id="39575105"/>
<dbReference type="RefSeq" id="XP_028469285.1">
    <property type="nucleotide sequence ID" value="XM_028606627.1"/>
</dbReference>
<accession>A0A3N2Q3Z9</accession>
<reference evidence="2 3" key="1">
    <citation type="journal article" date="2018" name="Mol. Ecol.">
        <title>The obligate alkalophilic soda-lake fungus Sodiomyces alkalinus has shifted to a protein diet.</title>
        <authorList>
            <person name="Grum-Grzhimaylo A.A."/>
            <person name="Falkoski D.L."/>
            <person name="van den Heuvel J."/>
            <person name="Valero-Jimenez C.A."/>
            <person name="Min B."/>
            <person name="Choi I.G."/>
            <person name="Lipzen A."/>
            <person name="Daum C.G."/>
            <person name="Aanen D.K."/>
            <person name="Tsang A."/>
            <person name="Henrissat B."/>
            <person name="Bilanenko E.N."/>
            <person name="de Vries R.P."/>
            <person name="van Kan J.A.L."/>
            <person name="Grigoriev I.V."/>
            <person name="Debets A.J.M."/>
        </authorList>
    </citation>
    <scope>NUCLEOTIDE SEQUENCE [LARGE SCALE GENOMIC DNA]</scope>
    <source>
        <strain evidence="2 3">F11</strain>
    </source>
</reference>
<feature type="signal peptide" evidence="1">
    <location>
        <begin position="1"/>
        <end position="19"/>
    </location>
</feature>
<dbReference type="Proteomes" id="UP000272025">
    <property type="component" value="Unassembled WGS sequence"/>
</dbReference>
<feature type="chain" id="PRO_5017969204" description="Secreted protein" evidence="1">
    <location>
        <begin position="20"/>
        <end position="70"/>
    </location>
</feature>
<evidence type="ECO:0000256" key="1">
    <source>
        <dbReference type="SAM" id="SignalP"/>
    </source>
</evidence>
<proteinExistence type="predicted"/>
<dbReference type="AlphaFoldDB" id="A0A3N2Q3Z9"/>